<name>A0A1F7GPJ6_9BACT</name>
<dbReference type="Proteomes" id="UP000177026">
    <property type="component" value="Unassembled WGS sequence"/>
</dbReference>
<dbReference type="SUPFAM" id="SSF51735">
    <property type="entry name" value="NAD(P)-binding Rossmann-fold domains"/>
    <property type="match status" value="1"/>
</dbReference>
<sequence length="336" mass="38203">MNFLKDKNILITGGTGFVGSHLIESLTEQKANVTTTFLSTNPLSYFLTKNLDKKVNMVHADVCDFDKVFDIVTKFGIDYIFHLAAKAVVETAYYNPKRAIDTNVMGTVNILESARLYTKIKGVIIASSDKAYGKMPSSTDSVNEPSKKTESVQVYGKYAETDPLKGDHPYEVSKSSADLISYSYFKTYKVPVVITRFGNIYGEGDINFSRIIPGIMKALIDNEVLEIRSDGKYVRDYLYVKDVVDGYLLLAEHIERIKGNAFNFGSNETLSVLEVVKLSEKILRKKINYKVLKTAKNEIPYQSLDYSKIKKMLGWQPKLNLLKSIRRIHKWYKKYI</sequence>
<protein>
    <recommendedName>
        <fullName evidence="1">NAD(P)-binding domain-containing protein</fullName>
    </recommendedName>
</protein>
<reference evidence="2 3" key="1">
    <citation type="journal article" date="2016" name="Nat. Commun.">
        <title>Thousands of microbial genomes shed light on interconnected biogeochemical processes in an aquifer system.</title>
        <authorList>
            <person name="Anantharaman K."/>
            <person name="Brown C.T."/>
            <person name="Hug L.A."/>
            <person name="Sharon I."/>
            <person name="Castelle C.J."/>
            <person name="Probst A.J."/>
            <person name="Thomas B.C."/>
            <person name="Singh A."/>
            <person name="Wilkins M.J."/>
            <person name="Karaoz U."/>
            <person name="Brodie E.L."/>
            <person name="Williams K.H."/>
            <person name="Hubbard S.S."/>
            <person name="Banfield J.F."/>
        </authorList>
    </citation>
    <scope>NUCLEOTIDE SEQUENCE [LARGE SCALE GENOMIC DNA]</scope>
</reference>
<dbReference type="Gene3D" id="3.40.50.720">
    <property type="entry name" value="NAD(P)-binding Rossmann-like Domain"/>
    <property type="match status" value="1"/>
</dbReference>
<dbReference type="AlphaFoldDB" id="A0A1F7GPJ6"/>
<evidence type="ECO:0000259" key="1">
    <source>
        <dbReference type="Pfam" id="PF16363"/>
    </source>
</evidence>
<organism evidence="2 3">
    <name type="scientific">Candidatus Roizmanbacteria bacterium RIFCSPHIGHO2_01_FULL_39_8</name>
    <dbReference type="NCBI Taxonomy" id="1802033"/>
    <lineage>
        <taxon>Bacteria</taxon>
        <taxon>Candidatus Roizmaniibacteriota</taxon>
    </lineage>
</organism>
<dbReference type="PANTHER" id="PTHR43000">
    <property type="entry name" value="DTDP-D-GLUCOSE 4,6-DEHYDRATASE-RELATED"/>
    <property type="match status" value="1"/>
</dbReference>
<gene>
    <name evidence="2" type="ORF">A2866_03955</name>
</gene>
<evidence type="ECO:0000313" key="2">
    <source>
        <dbReference type="EMBL" id="OGK20804.1"/>
    </source>
</evidence>
<dbReference type="InterPro" id="IPR036291">
    <property type="entry name" value="NAD(P)-bd_dom_sf"/>
</dbReference>
<dbReference type="Pfam" id="PF16363">
    <property type="entry name" value="GDP_Man_Dehyd"/>
    <property type="match status" value="1"/>
</dbReference>
<comment type="caution">
    <text evidence="2">The sequence shown here is derived from an EMBL/GenBank/DDBJ whole genome shotgun (WGS) entry which is preliminary data.</text>
</comment>
<proteinExistence type="predicted"/>
<feature type="domain" description="NAD(P)-binding" evidence="1">
    <location>
        <begin position="10"/>
        <end position="326"/>
    </location>
</feature>
<dbReference type="InterPro" id="IPR016040">
    <property type="entry name" value="NAD(P)-bd_dom"/>
</dbReference>
<accession>A0A1F7GPJ6</accession>
<evidence type="ECO:0000313" key="3">
    <source>
        <dbReference type="Proteomes" id="UP000177026"/>
    </source>
</evidence>
<dbReference type="EMBL" id="MFZI01000029">
    <property type="protein sequence ID" value="OGK20804.1"/>
    <property type="molecule type" value="Genomic_DNA"/>
</dbReference>